<gene>
    <name evidence="1" type="ORF">ACFSUC_03480</name>
</gene>
<dbReference type="RefSeq" id="WP_379928091.1">
    <property type="nucleotide sequence ID" value="NZ_JBHUMM010000005.1"/>
</dbReference>
<evidence type="ECO:0008006" key="3">
    <source>
        <dbReference type="Google" id="ProtNLM"/>
    </source>
</evidence>
<organism evidence="1 2">
    <name type="scientific">Marinicrinis sediminis</name>
    <dbReference type="NCBI Taxonomy" id="1652465"/>
    <lineage>
        <taxon>Bacteria</taxon>
        <taxon>Bacillati</taxon>
        <taxon>Bacillota</taxon>
        <taxon>Bacilli</taxon>
        <taxon>Bacillales</taxon>
        <taxon>Paenibacillaceae</taxon>
    </lineage>
</organism>
<dbReference type="SUPFAM" id="SSF161187">
    <property type="entry name" value="YfgJ-like"/>
    <property type="match status" value="1"/>
</dbReference>
<dbReference type="Proteomes" id="UP001597497">
    <property type="component" value="Unassembled WGS sequence"/>
</dbReference>
<sequence>MMYACPVCNGWNEMQEACPQCGQSLQDYGRTGDFYGPYSPYRPIDDIRLTNGIPDVRLHQCIHTCYCAHCKHKVEITIEETRV</sequence>
<proteinExistence type="predicted"/>
<accession>A0ABW5R7C4</accession>
<dbReference type="EMBL" id="JBHUMM010000005">
    <property type="protein sequence ID" value="MFD2670669.1"/>
    <property type="molecule type" value="Genomic_DNA"/>
</dbReference>
<keyword evidence="2" id="KW-1185">Reference proteome</keyword>
<evidence type="ECO:0000313" key="2">
    <source>
        <dbReference type="Proteomes" id="UP001597497"/>
    </source>
</evidence>
<evidence type="ECO:0000313" key="1">
    <source>
        <dbReference type="EMBL" id="MFD2670669.1"/>
    </source>
</evidence>
<comment type="caution">
    <text evidence="1">The sequence shown here is derived from an EMBL/GenBank/DDBJ whole genome shotgun (WGS) entry which is preliminary data.</text>
</comment>
<name>A0ABW5R7C4_9BACL</name>
<protein>
    <recommendedName>
        <fullName evidence="3">DZANK-type domain-containing protein</fullName>
    </recommendedName>
</protein>
<reference evidence="2" key="1">
    <citation type="journal article" date="2019" name="Int. J. Syst. Evol. Microbiol.">
        <title>The Global Catalogue of Microorganisms (GCM) 10K type strain sequencing project: providing services to taxonomists for standard genome sequencing and annotation.</title>
        <authorList>
            <consortium name="The Broad Institute Genomics Platform"/>
            <consortium name="The Broad Institute Genome Sequencing Center for Infectious Disease"/>
            <person name="Wu L."/>
            <person name="Ma J."/>
        </authorList>
    </citation>
    <scope>NUCLEOTIDE SEQUENCE [LARGE SCALE GENOMIC DNA]</scope>
    <source>
        <strain evidence="2">KCTC 33676</strain>
    </source>
</reference>